<comment type="caution">
    <text evidence="6">The sequence shown here is derived from an EMBL/GenBank/DDBJ whole genome shotgun (WGS) entry which is preliminary data.</text>
</comment>
<proteinExistence type="predicted"/>
<dbReference type="GO" id="GO:0016746">
    <property type="term" value="F:acyltransferase activity"/>
    <property type="evidence" value="ECO:0007669"/>
    <property type="project" value="UniProtKB-KW"/>
</dbReference>
<name>A0ABV1NZZ9_9ACTN</name>
<keyword evidence="6" id="KW-0808">Transferase</keyword>
<sequence length="183" mass="19582">MRATLGPLPLDPATLRLLHAWVTHPRSAFWQMQGATYDDVAVEYVGIAASPTHDAWLGRVDGEPIFLAETYDPAADPHLRDLPELEPGDLGMHVLVAPPTGPPRPGLTRAVLAAVMAHCLADPAVRRVVVEPDVRNTAIAALNAEAGFVVARHVALPGKTAALSFCTREAHGASRLSRLETTR</sequence>
<dbReference type="Gene3D" id="3.40.630.30">
    <property type="match status" value="1"/>
</dbReference>
<feature type="domain" description="Acyltransferase MbtK/IucB-like conserved" evidence="5">
    <location>
        <begin position="8"/>
        <end position="54"/>
    </location>
</feature>
<dbReference type="Proteomes" id="UP001482520">
    <property type="component" value="Unassembled WGS sequence"/>
</dbReference>
<evidence type="ECO:0000313" key="6">
    <source>
        <dbReference type="EMBL" id="MEQ7848059.1"/>
    </source>
</evidence>
<protein>
    <recommendedName>
        <fullName evidence="3">Lysine N-acyltransferase MbtK</fullName>
    </recommendedName>
    <alternativeName>
        <fullName evidence="4">Mycobactin synthase protein K</fullName>
    </alternativeName>
</protein>
<reference evidence="6 7" key="1">
    <citation type="submission" date="2024-02" db="EMBL/GenBank/DDBJ databases">
        <title>Full genome sequence of Nocardioides kribbensis.</title>
        <authorList>
            <person name="Poletto B.L."/>
            <person name="Silva G."/>
            <person name="Galante D."/>
            <person name="Campos K.R."/>
            <person name="Santos M.B.N."/>
            <person name="Sacchi C.T."/>
        </authorList>
    </citation>
    <scope>NUCLEOTIDE SEQUENCE [LARGE SCALE GENOMIC DNA]</scope>
    <source>
        <strain evidence="6 7">O4R</strain>
    </source>
</reference>
<comment type="function">
    <text evidence="1">Acyltransferase required for the direct transfer of medium- to long-chain fatty acyl moieties from a carrier protein (MbtL) on to the epsilon-amino group of lysine residue in the mycobactin core.</text>
</comment>
<dbReference type="PANTHER" id="PTHR31438:SF1">
    <property type="entry name" value="LYSINE N-ACYLTRANSFERASE C17G9.06C-RELATED"/>
    <property type="match status" value="1"/>
</dbReference>
<keyword evidence="7" id="KW-1185">Reference proteome</keyword>
<evidence type="ECO:0000256" key="1">
    <source>
        <dbReference type="ARBA" id="ARBA00003818"/>
    </source>
</evidence>
<evidence type="ECO:0000313" key="7">
    <source>
        <dbReference type="Proteomes" id="UP001482520"/>
    </source>
</evidence>
<comment type="pathway">
    <text evidence="2">Siderophore biosynthesis; mycobactin biosynthesis.</text>
</comment>
<keyword evidence="6" id="KW-0012">Acyltransferase</keyword>
<dbReference type="Pfam" id="PF13523">
    <property type="entry name" value="Acetyltransf_8"/>
    <property type="match status" value="1"/>
</dbReference>
<evidence type="ECO:0000259" key="5">
    <source>
        <dbReference type="SMART" id="SM01006"/>
    </source>
</evidence>
<evidence type="ECO:0000256" key="2">
    <source>
        <dbReference type="ARBA" id="ARBA00005102"/>
    </source>
</evidence>
<accession>A0ABV1NZZ9</accession>
<dbReference type="SMART" id="SM01006">
    <property type="entry name" value="AlcB"/>
    <property type="match status" value="1"/>
</dbReference>
<dbReference type="SUPFAM" id="SSF55729">
    <property type="entry name" value="Acyl-CoA N-acyltransferases (Nat)"/>
    <property type="match status" value="1"/>
</dbReference>
<gene>
    <name evidence="6" type="ORF">V6R90_12310</name>
</gene>
<dbReference type="RefSeq" id="WP_349804849.1">
    <property type="nucleotide sequence ID" value="NZ_JBEGDP010000013.1"/>
</dbReference>
<dbReference type="EMBL" id="JBEGDP010000013">
    <property type="protein sequence ID" value="MEQ7848059.1"/>
    <property type="molecule type" value="Genomic_DNA"/>
</dbReference>
<dbReference type="PANTHER" id="PTHR31438">
    <property type="entry name" value="LYSINE N-ACYLTRANSFERASE C17G9.06C-RELATED"/>
    <property type="match status" value="1"/>
</dbReference>
<dbReference type="InterPro" id="IPR019432">
    <property type="entry name" value="Acyltransferase_MbtK/IucB-like"/>
</dbReference>
<organism evidence="6 7">
    <name type="scientific">Nocardioides kribbensis</name>
    <dbReference type="NCBI Taxonomy" id="305517"/>
    <lineage>
        <taxon>Bacteria</taxon>
        <taxon>Bacillati</taxon>
        <taxon>Actinomycetota</taxon>
        <taxon>Actinomycetes</taxon>
        <taxon>Propionibacteriales</taxon>
        <taxon>Nocardioidaceae</taxon>
        <taxon>Nocardioides</taxon>
    </lineage>
</organism>
<evidence type="ECO:0000256" key="3">
    <source>
        <dbReference type="ARBA" id="ARBA00020586"/>
    </source>
</evidence>
<evidence type="ECO:0000256" key="4">
    <source>
        <dbReference type="ARBA" id="ARBA00031122"/>
    </source>
</evidence>
<dbReference type="InterPro" id="IPR016181">
    <property type="entry name" value="Acyl_CoA_acyltransferase"/>
</dbReference>